<sequence>MFSSNVYARECQSAAADFTHVTTGLEFVAQNASRPVCWPMAASQEPVADGRARRRGPYRQECAFDCPVEVVLIDGPDSRSRKRAMSGVLRFLVEHGSSNMRCDQDPARKCYILKVTGRQNFDLRLRMVLADRRFSETRFVAIDSPDDHSQCLFSTAAQIARLAARGVIVVCAVDLSHESAKTLKFAIETLGIKLREIHLKSSAESQDFTTQIAKRDCENITWRHNAAVALHPASFSPTPVVRGLMRYLAARNRIGIPRRVHVDNVLDAKVDAFTVVHWWIKVVQSLQRIGVDCPDGSAATSRRVEHAVTYKARDCAIRTTVHREDFLVNRVLRERRWR</sequence>
<gene>
    <name evidence="1" type="ORF">LMG28140_00793</name>
</gene>
<proteinExistence type="predicted"/>
<dbReference type="Proteomes" id="UP000598032">
    <property type="component" value="Unassembled WGS sequence"/>
</dbReference>
<dbReference type="EMBL" id="CAJHCP010000002">
    <property type="protein sequence ID" value="CAD6516506.1"/>
    <property type="molecule type" value="Genomic_DNA"/>
</dbReference>
<evidence type="ECO:0000313" key="1">
    <source>
        <dbReference type="EMBL" id="CAD6516506.1"/>
    </source>
</evidence>
<keyword evidence="2" id="KW-1185">Reference proteome</keyword>
<evidence type="ECO:0000313" key="2">
    <source>
        <dbReference type="Proteomes" id="UP000598032"/>
    </source>
</evidence>
<organism evidence="1 2">
    <name type="scientific">Paraburkholderia metrosideri</name>
    <dbReference type="NCBI Taxonomy" id="580937"/>
    <lineage>
        <taxon>Bacteria</taxon>
        <taxon>Pseudomonadati</taxon>
        <taxon>Pseudomonadota</taxon>
        <taxon>Betaproteobacteria</taxon>
        <taxon>Burkholderiales</taxon>
        <taxon>Burkholderiaceae</taxon>
        <taxon>Paraburkholderia</taxon>
    </lineage>
</organism>
<reference evidence="1 2" key="1">
    <citation type="submission" date="2020-10" db="EMBL/GenBank/DDBJ databases">
        <authorList>
            <person name="Peeters C."/>
        </authorList>
    </citation>
    <scope>NUCLEOTIDE SEQUENCE [LARGE SCALE GENOMIC DNA]</scope>
    <source>
        <strain evidence="1 2">LMG 28140</strain>
    </source>
</reference>
<comment type="caution">
    <text evidence="1">The sequence shown here is derived from an EMBL/GenBank/DDBJ whole genome shotgun (WGS) entry which is preliminary data.</text>
</comment>
<protein>
    <submittedName>
        <fullName evidence="1">Uncharacterized protein</fullName>
    </submittedName>
</protein>
<name>A0ABM8NC08_9BURK</name>
<accession>A0ABM8NC08</accession>